<dbReference type="Proteomes" id="UP000095038">
    <property type="component" value="Unassembled WGS sequence"/>
</dbReference>
<dbReference type="GeneID" id="30966312"/>
<keyword evidence="3" id="KW-1185">Reference proteome</keyword>
<dbReference type="InParanoid" id="A0A1D2VN07"/>
<keyword evidence="1" id="KW-0472">Membrane</keyword>
<feature type="transmembrane region" description="Helical" evidence="1">
    <location>
        <begin position="93"/>
        <end position="111"/>
    </location>
</feature>
<sequence length="112" mass="12635">MISNKTAFPFHISQILFYLFTTLLILAITKNLLIYNEACQNNLTSLSSHFKSHFINNLSKLFSFKTISHNHPKDSSIFSKVTQKPDNNFAMEIGQSSLILIGIMVGITTLLI</sequence>
<feature type="transmembrane region" description="Helical" evidence="1">
    <location>
        <begin position="7"/>
        <end position="28"/>
    </location>
</feature>
<keyword evidence="1" id="KW-1133">Transmembrane helix</keyword>
<dbReference type="EMBL" id="KV454476">
    <property type="protein sequence ID" value="ODV62993.1"/>
    <property type="molecule type" value="Genomic_DNA"/>
</dbReference>
<evidence type="ECO:0000313" key="2">
    <source>
        <dbReference type="EMBL" id="ODV62993.1"/>
    </source>
</evidence>
<keyword evidence="1" id="KW-0812">Transmembrane</keyword>
<dbReference type="RefSeq" id="XP_020049300.1">
    <property type="nucleotide sequence ID" value="XM_020192676.1"/>
</dbReference>
<proteinExistence type="predicted"/>
<reference evidence="3" key="1">
    <citation type="submission" date="2016-05" db="EMBL/GenBank/DDBJ databases">
        <title>Comparative genomics of biotechnologically important yeasts.</title>
        <authorList>
            <consortium name="DOE Joint Genome Institute"/>
            <person name="Riley R."/>
            <person name="Haridas S."/>
            <person name="Wolfe K.H."/>
            <person name="Lopes M.R."/>
            <person name="Hittinger C.T."/>
            <person name="Goker M."/>
            <person name="Salamov A."/>
            <person name="Wisecaver J."/>
            <person name="Long T.M."/>
            <person name="Aerts A.L."/>
            <person name="Barry K."/>
            <person name="Choi C."/>
            <person name="Clum A."/>
            <person name="Coughlan A.Y."/>
            <person name="Deshpande S."/>
            <person name="Douglass A.P."/>
            <person name="Hanson S.J."/>
            <person name="Klenk H.-P."/>
            <person name="Labutti K."/>
            <person name="Lapidus A."/>
            <person name="Lindquist E."/>
            <person name="Lipzen A."/>
            <person name="Meier-Kolthoff J.P."/>
            <person name="Ohm R.A."/>
            <person name="Otillar R.P."/>
            <person name="Pangilinan J."/>
            <person name="Peng Y."/>
            <person name="Rokas A."/>
            <person name="Rosa C.A."/>
            <person name="Scheuner C."/>
            <person name="Sibirny A.A."/>
            <person name="Slot J.C."/>
            <person name="Stielow J.B."/>
            <person name="Sun H."/>
            <person name="Kurtzman C.P."/>
            <person name="Blackwell M."/>
            <person name="Grigoriev I.V."/>
            <person name="Jeffries T.W."/>
        </authorList>
    </citation>
    <scope>NUCLEOTIDE SEQUENCE [LARGE SCALE GENOMIC DNA]</scope>
    <source>
        <strain evidence="3">DSM 1968</strain>
    </source>
</reference>
<protein>
    <submittedName>
        <fullName evidence="2">Uncharacterized protein</fullName>
    </submittedName>
</protein>
<gene>
    <name evidence="2" type="ORF">ASCRUDRAFT_74420</name>
</gene>
<accession>A0A1D2VN07</accession>
<evidence type="ECO:0000256" key="1">
    <source>
        <dbReference type="SAM" id="Phobius"/>
    </source>
</evidence>
<evidence type="ECO:0000313" key="3">
    <source>
        <dbReference type="Proteomes" id="UP000095038"/>
    </source>
</evidence>
<name>A0A1D2VN07_9ASCO</name>
<organism evidence="2 3">
    <name type="scientific">Ascoidea rubescens DSM 1968</name>
    <dbReference type="NCBI Taxonomy" id="1344418"/>
    <lineage>
        <taxon>Eukaryota</taxon>
        <taxon>Fungi</taxon>
        <taxon>Dikarya</taxon>
        <taxon>Ascomycota</taxon>
        <taxon>Saccharomycotina</taxon>
        <taxon>Saccharomycetes</taxon>
        <taxon>Ascoideaceae</taxon>
        <taxon>Ascoidea</taxon>
    </lineage>
</organism>
<dbReference type="AlphaFoldDB" id="A0A1D2VN07"/>